<keyword evidence="2" id="KW-1185">Reference proteome</keyword>
<protein>
    <submittedName>
        <fullName evidence="1">Uncharacterized protein</fullName>
    </submittedName>
</protein>
<evidence type="ECO:0000313" key="1">
    <source>
        <dbReference type="EMBL" id="KAK7344232.1"/>
    </source>
</evidence>
<dbReference type="Proteomes" id="UP001367508">
    <property type="component" value="Unassembled WGS sequence"/>
</dbReference>
<comment type="caution">
    <text evidence="1">The sequence shown here is derived from an EMBL/GenBank/DDBJ whole genome shotgun (WGS) entry which is preliminary data.</text>
</comment>
<evidence type="ECO:0000313" key="2">
    <source>
        <dbReference type="Proteomes" id="UP001367508"/>
    </source>
</evidence>
<sequence length="108" mass="12377">MIYCFMLSTANSNFHPRTDLTGRWKNAGSIKESFDNINGILQNDTNTMAMDIGFAKRCTFQLALARDEERSNIYLYSYIRHLDLEHNLYGTGEGRATLSREDKGSRSE</sequence>
<gene>
    <name evidence="1" type="ORF">VNO77_13608</name>
</gene>
<dbReference type="EMBL" id="JAYMYQ010000003">
    <property type="protein sequence ID" value="KAK7344232.1"/>
    <property type="molecule type" value="Genomic_DNA"/>
</dbReference>
<accession>A0AAN9LXZ9</accession>
<name>A0AAN9LXZ9_CANGL</name>
<dbReference type="AlphaFoldDB" id="A0AAN9LXZ9"/>
<organism evidence="1 2">
    <name type="scientific">Canavalia gladiata</name>
    <name type="common">Sword bean</name>
    <name type="synonym">Dolichos gladiatus</name>
    <dbReference type="NCBI Taxonomy" id="3824"/>
    <lineage>
        <taxon>Eukaryota</taxon>
        <taxon>Viridiplantae</taxon>
        <taxon>Streptophyta</taxon>
        <taxon>Embryophyta</taxon>
        <taxon>Tracheophyta</taxon>
        <taxon>Spermatophyta</taxon>
        <taxon>Magnoliopsida</taxon>
        <taxon>eudicotyledons</taxon>
        <taxon>Gunneridae</taxon>
        <taxon>Pentapetalae</taxon>
        <taxon>rosids</taxon>
        <taxon>fabids</taxon>
        <taxon>Fabales</taxon>
        <taxon>Fabaceae</taxon>
        <taxon>Papilionoideae</taxon>
        <taxon>50 kb inversion clade</taxon>
        <taxon>NPAAA clade</taxon>
        <taxon>indigoferoid/millettioid clade</taxon>
        <taxon>Phaseoleae</taxon>
        <taxon>Canavalia</taxon>
    </lineage>
</organism>
<proteinExistence type="predicted"/>
<reference evidence="1 2" key="1">
    <citation type="submission" date="2024-01" db="EMBL/GenBank/DDBJ databases">
        <title>The genomes of 5 underutilized Papilionoideae crops provide insights into root nodulation and disease resistanc.</title>
        <authorList>
            <person name="Jiang F."/>
        </authorList>
    </citation>
    <scope>NUCLEOTIDE SEQUENCE [LARGE SCALE GENOMIC DNA]</scope>
    <source>
        <strain evidence="1">LVBAO_FW01</strain>
        <tissue evidence="1">Leaves</tissue>
    </source>
</reference>